<evidence type="ECO:0000259" key="1">
    <source>
        <dbReference type="Pfam" id="PF24764"/>
    </source>
</evidence>
<name>A0AAE0PT50_9TELE</name>
<dbReference type="Pfam" id="PF24764">
    <property type="entry name" value="rva_4"/>
    <property type="match status" value="2"/>
</dbReference>
<organism evidence="2 3">
    <name type="scientific">Hemibagrus guttatus</name>
    <dbReference type="NCBI Taxonomy" id="175788"/>
    <lineage>
        <taxon>Eukaryota</taxon>
        <taxon>Metazoa</taxon>
        <taxon>Chordata</taxon>
        <taxon>Craniata</taxon>
        <taxon>Vertebrata</taxon>
        <taxon>Euteleostomi</taxon>
        <taxon>Actinopterygii</taxon>
        <taxon>Neopterygii</taxon>
        <taxon>Teleostei</taxon>
        <taxon>Ostariophysi</taxon>
        <taxon>Siluriformes</taxon>
        <taxon>Bagridae</taxon>
        <taxon>Hemibagrus</taxon>
    </lineage>
</organism>
<evidence type="ECO:0000313" key="3">
    <source>
        <dbReference type="Proteomes" id="UP001274896"/>
    </source>
</evidence>
<dbReference type="EMBL" id="JAUCMX010000029">
    <property type="protein sequence ID" value="KAK3507522.1"/>
    <property type="molecule type" value="Genomic_DNA"/>
</dbReference>
<feature type="domain" description="Integrase core" evidence="1">
    <location>
        <begin position="5"/>
        <end position="52"/>
    </location>
</feature>
<dbReference type="AlphaFoldDB" id="A0AAE0PT50"/>
<comment type="caution">
    <text evidence="2">The sequence shown here is derived from an EMBL/GenBank/DDBJ whole genome shotgun (WGS) entry which is preliminary data.</text>
</comment>
<dbReference type="PANTHER" id="PTHR46791">
    <property type="entry name" value="EXPRESSED PROTEIN"/>
    <property type="match status" value="1"/>
</dbReference>
<evidence type="ECO:0000313" key="2">
    <source>
        <dbReference type="EMBL" id="KAK3507522.1"/>
    </source>
</evidence>
<dbReference type="PANTHER" id="PTHR46791:SF11">
    <property type="entry name" value="INTEGRASE CATALYTIC DOMAIN-CONTAINING PROTEIN"/>
    <property type="match status" value="1"/>
</dbReference>
<keyword evidence="3" id="KW-1185">Reference proteome</keyword>
<protein>
    <recommendedName>
        <fullName evidence="1">Integrase core domain-containing protein</fullName>
    </recommendedName>
</protein>
<reference evidence="2" key="1">
    <citation type="submission" date="2023-06" db="EMBL/GenBank/DDBJ databases">
        <title>Male Hemibagrus guttatus genome.</title>
        <authorList>
            <person name="Bian C."/>
        </authorList>
    </citation>
    <scope>NUCLEOTIDE SEQUENCE</scope>
    <source>
        <strain evidence="2">Male_cb2023</strain>
        <tissue evidence="2">Muscle</tissue>
    </source>
</reference>
<dbReference type="InterPro" id="IPR058913">
    <property type="entry name" value="Integrase_dom_put"/>
</dbReference>
<accession>A0AAE0PT50</accession>
<proteinExistence type="predicted"/>
<dbReference type="Proteomes" id="UP001274896">
    <property type="component" value="Unassembled WGS sequence"/>
</dbReference>
<gene>
    <name evidence="2" type="ORF">QTP70_028065</name>
</gene>
<feature type="domain" description="Integrase core" evidence="1">
    <location>
        <begin position="67"/>
        <end position="103"/>
    </location>
</feature>
<sequence>MDLGAVPNNLASTTLAFFQYAVETFGFPLRVRADHGVENVDVSRVMFTVCGTVGTRAALFQERVSIINSLQIDLDLFLGTWDNHPIRTEGSMTPNQLWAMGSVYHPVPEPNMEELSIPHVDWESSGLTADEHTSIIISRTECPLTDGQMAALQESVDPKATFQTFGLDIYLSALQFCRSVLVE</sequence>